<evidence type="ECO:0000313" key="3">
    <source>
        <dbReference type="EMBL" id="VFK09136.1"/>
    </source>
</evidence>
<evidence type="ECO:0000313" key="1">
    <source>
        <dbReference type="EMBL" id="VFJ45999.1"/>
    </source>
</evidence>
<proteinExistence type="predicted"/>
<protein>
    <submittedName>
        <fullName evidence="2">Putative transposase</fullName>
    </submittedName>
</protein>
<dbReference type="EMBL" id="CAADFA010000106">
    <property type="protein sequence ID" value="VFJ52171.1"/>
    <property type="molecule type" value="Genomic_DNA"/>
</dbReference>
<evidence type="ECO:0000313" key="2">
    <source>
        <dbReference type="EMBL" id="VFJ52171.1"/>
    </source>
</evidence>
<dbReference type="EMBL" id="CAADFL010000096">
    <property type="protein sequence ID" value="VFK09136.1"/>
    <property type="molecule type" value="Genomic_DNA"/>
</dbReference>
<dbReference type="AlphaFoldDB" id="A0A450SGJ7"/>
<accession>A0A450SGJ7</accession>
<dbReference type="EMBL" id="CAADEZ010000031">
    <property type="protein sequence ID" value="VFJ45999.1"/>
    <property type="molecule type" value="Genomic_DNA"/>
</dbReference>
<organism evidence="2">
    <name type="scientific">Candidatus Kentrum sp. FM</name>
    <dbReference type="NCBI Taxonomy" id="2126340"/>
    <lineage>
        <taxon>Bacteria</taxon>
        <taxon>Pseudomonadati</taxon>
        <taxon>Pseudomonadota</taxon>
        <taxon>Gammaproteobacteria</taxon>
        <taxon>Candidatus Kentrum</taxon>
    </lineage>
</organism>
<reference evidence="2" key="1">
    <citation type="submission" date="2019-02" db="EMBL/GenBank/DDBJ databases">
        <authorList>
            <person name="Gruber-Vodicka R. H."/>
            <person name="Seah K. B. B."/>
        </authorList>
    </citation>
    <scope>NUCLEOTIDE SEQUENCE</scope>
    <source>
        <strain evidence="1">BECK_BZ163</strain>
        <strain evidence="3">BECK_BZ164</strain>
        <strain evidence="2">BECK_BZ165</strain>
    </source>
</reference>
<sequence>MVARAEKYPWSSAAAHCQLKEDSLLTMDSVHWKVFEGITDWSAWLHEEDDEELLGIVRRNLQKNLPCGSETFIKKLERISGRVLQFRPVRRPTKG</sequence>
<gene>
    <name evidence="1" type="ORF">BECKFM1743A_GA0114220_100318</name>
    <name evidence="3" type="ORF">BECKFM1743B_GA0114221_1009610</name>
    <name evidence="2" type="ORF">BECKFM1743C_GA0114222_1010610</name>
</gene>
<name>A0A450SGJ7_9GAMM</name>